<gene>
    <name evidence="11" type="primary">flgH</name>
    <name evidence="13" type="ORF">Kalk_04085</name>
</gene>
<dbReference type="PANTHER" id="PTHR34933:SF1">
    <property type="entry name" value="FLAGELLAR L-RING PROTEIN"/>
    <property type="match status" value="1"/>
</dbReference>
<evidence type="ECO:0000256" key="12">
    <source>
        <dbReference type="SAM" id="SignalP"/>
    </source>
</evidence>
<keyword evidence="14" id="KW-1185">Reference proteome</keyword>
<dbReference type="AlphaFoldDB" id="A0A2K9LH04"/>
<keyword evidence="13" id="KW-0969">Cilium</keyword>
<feature type="signal peptide" evidence="12">
    <location>
        <begin position="1"/>
        <end position="29"/>
    </location>
</feature>
<dbReference type="OrthoDB" id="9789463at2"/>
<comment type="subcellular location">
    <subcellularLocation>
        <location evidence="11">Cell outer membrane</location>
        <topology evidence="11">Lipid-anchor</topology>
    </subcellularLocation>
    <subcellularLocation>
        <location evidence="11">Bacterial flagellum basal body</location>
    </subcellularLocation>
    <subcellularLocation>
        <location evidence="2">Membrane</location>
        <topology evidence="2">Lipid-anchor</topology>
    </subcellularLocation>
</comment>
<sequence length="237" mass="25668">MMSSSRRTDRAVRVFWVVVALFMAGCASAPTPRPGDARYSPVMPVSPPPGQSATGSIYASGAGISLWEDKRARRIGDIITLYLEERTVSSKSNKTAIDKDDKLDMGVETLLGTNPSGHLNGSNLNMSIQADNTREFEGDANSDQSNRLQGQISVTVADVLPNGVLVVRGEKWMTFSQGDEFIRIEGMLRPSDVSPDNTALSTRLADARITYSATGALAAAQEQGWASKFFGSTWWPF</sequence>
<keyword evidence="13" id="KW-0966">Cell projection</keyword>
<dbReference type="HAMAP" id="MF_00415">
    <property type="entry name" value="FlgH"/>
    <property type="match status" value="1"/>
</dbReference>
<dbReference type="GO" id="GO:0071973">
    <property type="term" value="P:bacterial-type flagellum-dependent cell motility"/>
    <property type="evidence" value="ECO:0007669"/>
    <property type="project" value="InterPro"/>
</dbReference>
<accession>A0A2K9LH04</accession>
<comment type="similarity">
    <text evidence="3 11">Belongs to the FlgH family.</text>
</comment>
<dbReference type="KEGG" id="kak:Kalk_04085"/>
<evidence type="ECO:0000256" key="2">
    <source>
        <dbReference type="ARBA" id="ARBA00004635"/>
    </source>
</evidence>
<comment type="subunit">
    <text evidence="4 11">The basal body constitutes a major portion of the flagellar organelle and consists of four rings (L,P,S, and M) mounted on a central rod.</text>
</comment>
<feature type="chain" id="PRO_5014804536" description="Flagellar L-ring protein" evidence="12">
    <location>
        <begin position="30"/>
        <end position="237"/>
    </location>
</feature>
<keyword evidence="9 11" id="KW-0998">Cell outer membrane</keyword>
<keyword evidence="13" id="KW-0282">Flagellum</keyword>
<dbReference type="Pfam" id="PF02107">
    <property type="entry name" value="FlgH"/>
    <property type="match status" value="1"/>
</dbReference>
<organism evidence="13 14">
    <name type="scientific">Ketobacter alkanivorans</name>
    <dbReference type="NCBI Taxonomy" id="1917421"/>
    <lineage>
        <taxon>Bacteria</taxon>
        <taxon>Pseudomonadati</taxon>
        <taxon>Pseudomonadota</taxon>
        <taxon>Gammaproteobacteria</taxon>
        <taxon>Pseudomonadales</taxon>
        <taxon>Ketobacteraceae</taxon>
        <taxon>Ketobacter</taxon>
    </lineage>
</organism>
<protein>
    <recommendedName>
        <fullName evidence="11">Flagellar L-ring protein</fullName>
    </recommendedName>
    <alternativeName>
        <fullName evidence="11">Basal body L-ring protein</fullName>
    </alternativeName>
</protein>
<evidence type="ECO:0000256" key="7">
    <source>
        <dbReference type="ARBA" id="ARBA00023139"/>
    </source>
</evidence>
<dbReference type="Proteomes" id="UP000235116">
    <property type="component" value="Chromosome"/>
</dbReference>
<evidence type="ECO:0000313" key="14">
    <source>
        <dbReference type="Proteomes" id="UP000235116"/>
    </source>
</evidence>
<dbReference type="GO" id="GO:0009279">
    <property type="term" value="C:cell outer membrane"/>
    <property type="evidence" value="ECO:0007669"/>
    <property type="project" value="UniProtKB-SubCell"/>
</dbReference>
<evidence type="ECO:0000256" key="4">
    <source>
        <dbReference type="ARBA" id="ARBA00011439"/>
    </source>
</evidence>
<dbReference type="GO" id="GO:0009427">
    <property type="term" value="C:bacterial-type flagellum basal body, distal rod, L ring"/>
    <property type="evidence" value="ECO:0007669"/>
    <property type="project" value="InterPro"/>
</dbReference>
<keyword evidence="10 11" id="KW-0449">Lipoprotein</keyword>
<dbReference type="NCBIfam" id="NF001304">
    <property type="entry name" value="PRK00249.1-4"/>
    <property type="match status" value="1"/>
</dbReference>
<evidence type="ECO:0000256" key="1">
    <source>
        <dbReference type="ARBA" id="ARBA00002591"/>
    </source>
</evidence>
<keyword evidence="5 11" id="KW-0732">Signal</keyword>
<dbReference type="InterPro" id="IPR000527">
    <property type="entry name" value="Flag_Lring"/>
</dbReference>
<keyword evidence="6 11" id="KW-0472">Membrane</keyword>
<dbReference type="PRINTS" id="PR01008">
    <property type="entry name" value="FLGLRINGFLGH"/>
</dbReference>
<reference evidence="14" key="1">
    <citation type="submission" date="2017-08" db="EMBL/GenBank/DDBJ databases">
        <title>Direct submision.</title>
        <authorList>
            <person name="Kim S.-J."/>
            <person name="Rhee S.-K."/>
        </authorList>
    </citation>
    <scope>NUCLEOTIDE SEQUENCE [LARGE SCALE GENOMIC DNA]</scope>
    <source>
        <strain evidence="14">GI5</strain>
    </source>
</reference>
<dbReference type="PROSITE" id="PS51257">
    <property type="entry name" value="PROKAR_LIPOPROTEIN"/>
    <property type="match status" value="1"/>
</dbReference>
<evidence type="ECO:0000313" key="13">
    <source>
        <dbReference type="EMBL" id="AUM11648.1"/>
    </source>
</evidence>
<dbReference type="GO" id="GO:0003774">
    <property type="term" value="F:cytoskeletal motor activity"/>
    <property type="evidence" value="ECO:0007669"/>
    <property type="project" value="InterPro"/>
</dbReference>
<evidence type="ECO:0000256" key="3">
    <source>
        <dbReference type="ARBA" id="ARBA00006929"/>
    </source>
</evidence>
<comment type="function">
    <text evidence="1 11">Assembles around the rod to form the L-ring and probably protects the motor/basal body from shearing forces during rotation.</text>
</comment>
<evidence type="ECO:0000256" key="10">
    <source>
        <dbReference type="ARBA" id="ARBA00023288"/>
    </source>
</evidence>
<evidence type="ECO:0000256" key="6">
    <source>
        <dbReference type="ARBA" id="ARBA00023136"/>
    </source>
</evidence>
<evidence type="ECO:0000256" key="5">
    <source>
        <dbReference type="ARBA" id="ARBA00022729"/>
    </source>
</evidence>
<evidence type="ECO:0000256" key="11">
    <source>
        <dbReference type="HAMAP-Rule" id="MF_00415"/>
    </source>
</evidence>
<evidence type="ECO:0000256" key="8">
    <source>
        <dbReference type="ARBA" id="ARBA00023143"/>
    </source>
</evidence>
<dbReference type="RefSeq" id="WP_101892988.1">
    <property type="nucleotide sequence ID" value="NZ_CP022684.1"/>
</dbReference>
<dbReference type="EMBL" id="CP022684">
    <property type="protein sequence ID" value="AUM11648.1"/>
    <property type="molecule type" value="Genomic_DNA"/>
</dbReference>
<evidence type="ECO:0000256" key="9">
    <source>
        <dbReference type="ARBA" id="ARBA00023237"/>
    </source>
</evidence>
<keyword evidence="7" id="KW-0564">Palmitate</keyword>
<dbReference type="PANTHER" id="PTHR34933">
    <property type="entry name" value="FLAGELLAR L-RING PROTEIN"/>
    <property type="match status" value="1"/>
</dbReference>
<keyword evidence="8 11" id="KW-0975">Bacterial flagellum</keyword>
<name>A0A2K9LH04_9GAMM</name>
<proteinExistence type="inferred from homology"/>